<dbReference type="Proteomes" id="UP000016930">
    <property type="component" value="Unassembled WGS sequence"/>
</dbReference>
<dbReference type="HOGENOM" id="CLU_020369_1_0_1"/>
<evidence type="ECO:0000313" key="4">
    <source>
        <dbReference type="Proteomes" id="UP000016930"/>
    </source>
</evidence>
<feature type="region of interest" description="Disordered" evidence="1">
    <location>
        <begin position="442"/>
        <end position="462"/>
    </location>
</feature>
<feature type="compositionally biased region" description="Low complexity" evidence="1">
    <location>
        <begin position="80"/>
        <end position="99"/>
    </location>
</feature>
<keyword evidence="2" id="KW-1133">Transmembrane helix</keyword>
<keyword evidence="4" id="KW-1185">Reference proteome</keyword>
<keyword evidence="2" id="KW-0812">Transmembrane</keyword>
<accession>M2PKM8</accession>
<evidence type="ECO:0000313" key="3">
    <source>
        <dbReference type="EMBL" id="EMD36844.1"/>
    </source>
</evidence>
<dbReference type="OrthoDB" id="3350156at2759"/>
<feature type="region of interest" description="Disordered" evidence="1">
    <location>
        <begin position="566"/>
        <end position="595"/>
    </location>
</feature>
<evidence type="ECO:0000256" key="1">
    <source>
        <dbReference type="SAM" id="MobiDB-lite"/>
    </source>
</evidence>
<evidence type="ECO:0000256" key="2">
    <source>
        <dbReference type="SAM" id="Phobius"/>
    </source>
</evidence>
<dbReference type="EMBL" id="KB445797">
    <property type="protein sequence ID" value="EMD36844.1"/>
    <property type="molecule type" value="Genomic_DNA"/>
</dbReference>
<sequence length="627" mass="67123">MSQQAGGSESSFASDISLVEVDGQAEPSTSVSTICGLRRLETSFPDPTSMAAYPQYMLSHSPAHGYSSGHSAPSTPPSPTDSVSSFPSVGSSFLFSSGPASPPFPHTQPPSRADPPDDVHQQLNAAQLPLTSGLTSSHFQSSERSTHELQDLVMPSLSLASSSVLPIPAHPGQALGDVSVLLLGPRSAVTELADFLLESEDVLERASWEDLETDQRRALGPRARVLRGSTDWVHRSQDLQLRTVPARNVEIVALWDGTDDEKSHQTALSLIQHRFHALREVLHPAASASQPMVARLCAAPAASLFITVVLVGATERTKQAQLATLGHHVPLVILPPSGTPQSGEPSFLRPPETAAQIPISSTPHRAPLSAFRPTSALALRDALFHSPSVRTLLRTEAAERFLHWRAIEQAVDDVEANASSSSLLRSTRRSIGADTSDITPIKSETEYPLVTPRAGNPTGSLHTATLRAKNSPIARNKAQWEAEWEGNLSRDIALSLRRRRVTQTASPSYFTLDFQQEHADEYASPPCTPLAFDPLHLPSLLAASLSLLRPLRGCLGLRDTVMDQSDTHSDLGTAQVRDETARRAMPASRHGSERRGVTGVGIGLGLGLALISAFCAGVGIGVLVTRM</sequence>
<feature type="region of interest" description="Disordered" evidence="1">
    <location>
        <begin position="1"/>
        <end position="36"/>
    </location>
</feature>
<feature type="region of interest" description="Disordered" evidence="1">
    <location>
        <begin position="63"/>
        <end position="119"/>
    </location>
</feature>
<keyword evidence="2" id="KW-0472">Membrane</keyword>
<protein>
    <submittedName>
        <fullName evidence="3">Uncharacterized protein</fullName>
    </submittedName>
</protein>
<feature type="transmembrane region" description="Helical" evidence="2">
    <location>
        <begin position="602"/>
        <end position="624"/>
    </location>
</feature>
<dbReference type="AlphaFoldDB" id="M2PKM8"/>
<reference evidence="3 4" key="1">
    <citation type="journal article" date="2012" name="Proc. Natl. Acad. Sci. U.S.A.">
        <title>Comparative genomics of Ceriporiopsis subvermispora and Phanerochaete chrysosporium provide insight into selective ligninolysis.</title>
        <authorList>
            <person name="Fernandez-Fueyo E."/>
            <person name="Ruiz-Duenas F.J."/>
            <person name="Ferreira P."/>
            <person name="Floudas D."/>
            <person name="Hibbett D.S."/>
            <person name="Canessa P."/>
            <person name="Larrondo L.F."/>
            <person name="James T.Y."/>
            <person name="Seelenfreund D."/>
            <person name="Lobos S."/>
            <person name="Polanco R."/>
            <person name="Tello M."/>
            <person name="Honda Y."/>
            <person name="Watanabe T."/>
            <person name="Watanabe T."/>
            <person name="Ryu J.S."/>
            <person name="Kubicek C.P."/>
            <person name="Schmoll M."/>
            <person name="Gaskell J."/>
            <person name="Hammel K.E."/>
            <person name="St John F.J."/>
            <person name="Vanden Wymelenberg A."/>
            <person name="Sabat G."/>
            <person name="Splinter BonDurant S."/>
            <person name="Syed K."/>
            <person name="Yadav J.S."/>
            <person name="Doddapaneni H."/>
            <person name="Subramanian V."/>
            <person name="Lavin J.L."/>
            <person name="Oguiza J.A."/>
            <person name="Perez G."/>
            <person name="Pisabarro A.G."/>
            <person name="Ramirez L."/>
            <person name="Santoyo F."/>
            <person name="Master E."/>
            <person name="Coutinho P.M."/>
            <person name="Henrissat B."/>
            <person name="Lombard V."/>
            <person name="Magnuson J.K."/>
            <person name="Kuees U."/>
            <person name="Hori C."/>
            <person name="Igarashi K."/>
            <person name="Samejima M."/>
            <person name="Held B.W."/>
            <person name="Barry K.W."/>
            <person name="LaButti K.M."/>
            <person name="Lapidus A."/>
            <person name="Lindquist E.A."/>
            <person name="Lucas S.M."/>
            <person name="Riley R."/>
            <person name="Salamov A.A."/>
            <person name="Hoffmeister D."/>
            <person name="Schwenk D."/>
            <person name="Hadar Y."/>
            <person name="Yarden O."/>
            <person name="de Vries R.P."/>
            <person name="Wiebenga A."/>
            <person name="Stenlid J."/>
            <person name="Eastwood D."/>
            <person name="Grigoriev I.V."/>
            <person name="Berka R.M."/>
            <person name="Blanchette R.A."/>
            <person name="Kersten P."/>
            <person name="Martinez A.T."/>
            <person name="Vicuna R."/>
            <person name="Cullen D."/>
        </authorList>
    </citation>
    <scope>NUCLEOTIDE SEQUENCE [LARGE SCALE GENOMIC DNA]</scope>
    <source>
        <strain evidence="3 4">B</strain>
    </source>
</reference>
<feature type="compositionally biased region" description="Polar residues" evidence="1">
    <location>
        <begin position="1"/>
        <end position="14"/>
    </location>
</feature>
<gene>
    <name evidence="3" type="ORF">CERSUDRAFT_114766</name>
</gene>
<proteinExistence type="predicted"/>
<organism evidence="3 4">
    <name type="scientific">Ceriporiopsis subvermispora (strain B)</name>
    <name type="common">White-rot fungus</name>
    <name type="synonym">Gelatoporia subvermispora</name>
    <dbReference type="NCBI Taxonomy" id="914234"/>
    <lineage>
        <taxon>Eukaryota</taxon>
        <taxon>Fungi</taxon>
        <taxon>Dikarya</taxon>
        <taxon>Basidiomycota</taxon>
        <taxon>Agaricomycotina</taxon>
        <taxon>Agaricomycetes</taxon>
        <taxon>Polyporales</taxon>
        <taxon>Gelatoporiaceae</taxon>
        <taxon>Gelatoporia</taxon>
    </lineage>
</organism>
<name>M2PKM8_CERS8</name>